<evidence type="ECO:0000313" key="2">
    <source>
        <dbReference type="Proteomes" id="UP001652625"/>
    </source>
</evidence>
<feature type="compositionally biased region" description="Polar residues" evidence="1">
    <location>
        <begin position="8"/>
        <end position="30"/>
    </location>
</feature>
<name>A0ABM4D0Z1_HYDVU</name>
<accession>A0ABM4D0Z1</accession>
<organism evidence="2 3">
    <name type="scientific">Hydra vulgaris</name>
    <name type="common">Hydra</name>
    <name type="synonym">Hydra attenuata</name>
    <dbReference type="NCBI Taxonomy" id="6087"/>
    <lineage>
        <taxon>Eukaryota</taxon>
        <taxon>Metazoa</taxon>
        <taxon>Cnidaria</taxon>
        <taxon>Hydrozoa</taxon>
        <taxon>Hydroidolina</taxon>
        <taxon>Anthoathecata</taxon>
        <taxon>Aplanulata</taxon>
        <taxon>Hydridae</taxon>
        <taxon>Hydra</taxon>
    </lineage>
</organism>
<protein>
    <submittedName>
        <fullName evidence="3">Dentin sialophosphoprotein-like</fullName>
    </submittedName>
</protein>
<sequence length="240" mass="26203">MMLLANSKKVNQPTPAVSETDSGNKKNPTLDSCVVRETSASVDYDMDAVNDKITINLSLMNVTFGDIDTANMSDLINFESIDGVFGSTENQDHSELSTQHLYNSEIVTVNDTGAENESSDPSDLQDFGSNYSDEHESSESSDNDESDVENSPLSSGAACVSVNSQMSATSHCSPQPGTSSNNRVTRSSVHVSSNDQEHPPNFEIQPSTTKKTICKQGRAETNNWERKRNALKRMNQKLLK</sequence>
<feature type="compositionally biased region" description="Polar residues" evidence="1">
    <location>
        <begin position="161"/>
        <end position="194"/>
    </location>
</feature>
<feature type="compositionally biased region" description="Acidic residues" evidence="1">
    <location>
        <begin position="139"/>
        <end position="148"/>
    </location>
</feature>
<keyword evidence="2" id="KW-1185">Reference proteome</keyword>
<gene>
    <name evidence="3" type="primary">LOC136088144</name>
</gene>
<dbReference type="RefSeq" id="XP_065667879.1">
    <property type="nucleotide sequence ID" value="XM_065811807.1"/>
</dbReference>
<reference evidence="3" key="1">
    <citation type="submission" date="2025-08" db="UniProtKB">
        <authorList>
            <consortium name="RefSeq"/>
        </authorList>
    </citation>
    <scope>IDENTIFICATION</scope>
</reference>
<proteinExistence type="predicted"/>
<feature type="region of interest" description="Disordered" evidence="1">
    <location>
        <begin position="1"/>
        <end position="30"/>
    </location>
</feature>
<dbReference type="Proteomes" id="UP001652625">
    <property type="component" value="Chromosome 12"/>
</dbReference>
<evidence type="ECO:0000313" key="3">
    <source>
        <dbReference type="RefSeq" id="XP_065667879.1"/>
    </source>
</evidence>
<feature type="compositionally biased region" description="Polar residues" evidence="1">
    <location>
        <begin position="112"/>
        <end position="122"/>
    </location>
</feature>
<feature type="region of interest" description="Disordered" evidence="1">
    <location>
        <begin position="112"/>
        <end position="223"/>
    </location>
</feature>
<evidence type="ECO:0000256" key="1">
    <source>
        <dbReference type="SAM" id="MobiDB-lite"/>
    </source>
</evidence>
<dbReference type="GeneID" id="136088144"/>